<accession>A0ABD1VTK7</accession>
<sequence length="124" mass="13525">MAKSNSLKSAAIVLGGLAFGWLTIELALKPWLDKTRAAINNSDPTRDPDDADKSPPEAATLLSEAVSFLAKEVWDAKGNRRRLFFHSIPRRLVRQGLSMSDPGCVLSLPANLQFNLEKTDSTAC</sequence>
<organism evidence="1 2">
    <name type="scientific">Abeliophyllum distichum</name>
    <dbReference type="NCBI Taxonomy" id="126358"/>
    <lineage>
        <taxon>Eukaryota</taxon>
        <taxon>Viridiplantae</taxon>
        <taxon>Streptophyta</taxon>
        <taxon>Embryophyta</taxon>
        <taxon>Tracheophyta</taxon>
        <taxon>Spermatophyta</taxon>
        <taxon>Magnoliopsida</taxon>
        <taxon>eudicotyledons</taxon>
        <taxon>Gunneridae</taxon>
        <taxon>Pentapetalae</taxon>
        <taxon>asterids</taxon>
        <taxon>lamiids</taxon>
        <taxon>Lamiales</taxon>
        <taxon>Oleaceae</taxon>
        <taxon>Forsythieae</taxon>
        <taxon>Abeliophyllum</taxon>
    </lineage>
</organism>
<dbReference type="PANTHER" id="PTHR33982">
    <property type="entry name" value="OUTER ENVELOPE MEMBRANE PROTEIN 7-RELATED"/>
    <property type="match status" value="1"/>
</dbReference>
<dbReference type="Proteomes" id="UP001604336">
    <property type="component" value="Unassembled WGS sequence"/>
</dbReference>
<comment type="caution">
    <text evidence="1">The sequence shown here is derived from an EMBL/GenBank/DDBJ whole genome shotgun (WGS) entry which is preliminary data.</text>
</comment>
<dbReference type="EMBL" id="JBFOLK010000001">
    <property type="protein sequence ID" value="KAL2540607.1"/>
    <property type="molecule type" value="Genomic_DNA"/>
</dbReference>
<keyword evidence="2" id="KW-1185">Reference proteome</keyword>
<reference evidence="2" key="1">
    <citation type="submission" date="2024-07" db="EMBL/GenBank/DDBJ databases">
        <title>Two chromosome-level genome assemblies of Korean endemic species Abeliophyllum distichum and Forsythia ovata (Oleaceae).</title>
        <authorList>
            <person name="Jang H."/>
        </authorList>
    </citation>
    <scope>NUCLEOTIDE SEQUENCE [LARGE SCALE GENOMIC DNA]</scope>
</reference>
<name>A0ABD1VTK7_9LAMI</name>
<protein>
    <submittedName>
        <fullName evidence="1">6.7 kDa chloroplast outer envelope membrane protein-like</fullName>
    </submittedName>
</protein>
<evidence type="ECO:0000313" key="2">
    <source>
        <dbReference type="Proteomes" id="UP001604336"/>
    </source>
</evidence>
<gene>
    <name evidence="1" type="ORF">Adt_01585</name>
</gene>
<dbReference type="InterPro" id="IPR038944">
    <property type="entry name" value="OEP7-like"/>
</dbReference>
<evidence type="ECO:0000313" key="1">
    <source>
        <dbReference type="EMBL" id="KAL2540607.1"/>
    </source>
</evidence>
<dbReference type="PANTHER" id="PTHR33982:SF5">
    <property type="entry name" value="OUTER ENVELOPE MEMBRANE PROTEIN 7"/>
    <property type="match status" value="1"/>
</dbReference>
<dbReference type="AlphaFoldDB" id="A0ABD1VTK7"/>
<proteinExistence type="predicted"/>